<gene>
    <name evidence="2" type="ORF">Csp_A03530</name>
</gene>
<feature type="transmembrane region" description="Helical" evidence="1">
    <location>
        <begin position="12"/>
        <end position="31"/>
    </location>
</feature>
<dbReference type="NCBIfam" id="TIGR02532">
    <property type="entry name" value="IV_pilin_GFxxxE"/>
    <property type="match status" value="1"/>
</dbReference>
<organism evidence="2">
    <name type="scientific">Curvibacter symbiont subsp. Hydra magnipapillata</name>
    <dbReference type="NCBI Taxonomy" id="667019"/>
    <lineage>
        <taxon>Bacteria</taxon>
        <taxon>Pseudomonadati</taxon>
        <taxon>Pseudomonadota</taxon>
        <taxon>Betaproteobacteria</taxon>
        <taxon>Burkholderiales</taxon>
        <taxon>Comamonadaceae</taxon>
        <taxon>Curvibacter</taxon>
    </lineage>
</organism>
<keyword evidence="1" id="KW-1133">Transmembrane helix</keyword>
<evidence type="ECO:0000313" key="2">
    <source>
        <dbReference type="EMBL" id="CBA27688.1"/>
    </source>
</evidence>
<dbReference type="PROSITE" id="PS00409">
    <property type="entry name" value="PROKAR_NTER_METHYL"/>
    <property type="match status" value="1"/>
</dbReference>
<keyword evidence="1" id="KW-0812">Transmembrane</keyword>
<sequence length="130" mass="13140">MRFSSVRQSGFTLIELVMVIVILGILSAVAIPKFVDLRTDAQLAATQAVAGSLTSGSAINVAARQISTANTVPIASCDDARNLLQGGLPSGYSLGSGFGVTVIPPGTTQSCTVRGPGNTSTATAFITGIL</sequence>
<dbReference type="SUPFAM" id="SSF54523">
    <property type="entry name" value="Pili subunits"/>
    <property type="match status" value="1"/>
</dbReference>
<name>C9Y8A2_CURXX</name>
<dbReference type="Gene3D" id="3.30.700.10">
    <property type="entry name" value="Glycoprotein, Type 4 Pilin"/>
    <property type="match status" value="1"/>
</dbReference>
<evidence type="ECO:0000256" key="1">
    <source>
        <dbReference type="SAM" id="Phobius"/>
    </source>
</evidence>
<dbReference type="EMBL" id="FN543104">
    <property type="protein sequence ID" value="CBA27688.1"/>
    <property type="molecule type" value="Genomic_DNA"/>
</dbReference>
<dbReference type="AlphaFoldDB" id="C9Y8A2"/>
<dbReference type="InterPro" id="IPR045584">
    <property type="entry name" value="Pilin-like"/>
</dbReference>
<accession>C9Y8A2</accession>
<dbReference type="InterPro" id="IPR012902">
    <property type="entry name" value="N_methyl_site"/>
</dbReference>
<protein>
    <recommendedName>
        <fullName evidence="3">Prepilin-type N-terminal cleavage/methylation domain-containing protein</fullName>
    </recommendedName>
</protein>
<evidence type="ECO:0008006" key="3">
    <source>
        <dbReference type="Google" id="ProtNLM"/>
    </source>
</evidence>
<proteinExistence type="predicted"/>
<reference evidence="2" key="1">
    <citation type="journal article" date="2010" name="Nature">
        <title>The dynamic genome of Hydra.</title>
        <authorList>
            <person name="Chapman J.A."/>
            <person name="Kirkness E.F."/>
            <person name="Simakov O."/>
            <person name="Hampson S.E."/>
            <person name="Mitros T."/>
            <person name="Weinmaier T."/>
            <person name="Rattei T."/>
            <person name="Balasubramanian P.G."/>
            <person name="Borman J."/>
            <person name="Busam D."/>
            <person name="Disbennett K."/>
            <person name="Pfannkoch C."/>
            <person name="Sumin N."/>
            <person name="Sutton G."/>
            <person name="Viswanathan L."/>
            <person name="Walenz B."/>
            <person name="Goodstein D.M."/>
            <person name="Hellsten U."/>
            <person name="Kawashima T."/>
            <person name="Prochnik S.E."/>
            <person name="Putnam N.H."/>
            <person name="Shu S."/>
            <person name="Blumberg B."/>
            <person name="Dana C.E."/>
            <person name="Gee L."/>
            <person name="Kibler D.F."/>
            <person name="Law L."/>
            <person name="Lindgens D."/>
            <person name="Martinez D.E."/>
            <person name="Peng J."/>
            <person name="Wigge P.A."/>
            <person name="Bertulat B."/>
            <person name="Guder C."/>
            <person name="Nakamura Y."/>
            <person name="Ozbek S."/>
            <person name="Watanabe H."/>
            <person name="Khalturin K."/>
            <person name="Hemmrich G."/>
            <person name="Franke A."/>
            <person name="Augustin R."/>
            <person name="Fraune S."/>
            <person name="Hayakawa E."/>
            <person name="Hayakawa S."/>
            <person name="Hirose M."/>
            <person name="Hwang J."/>
            <person name="Ikeo K."/>
            <person name="Nishimiya-Fujisawa C."/>
            <person name="Ogura A."/>
            <person name="Takahashi T."/>
            <person name="Steinmetz P.R."/>
            <person name="Zhang X."/>
            <person name="Aufschnaiter R."/>
            <person name="Eder M.K."/>
            <person name="Gorny A.K."/>
            <person name="Salvenmoser W."/>
            <person name="Heimberg A.M."/>
            <person name="Wheeler B.M."/>
            <person name="Peterson K.J."/>
            <person name="Boettger A."/>
            <person name="Tischler P."/>
            <person name="Wolf A."/>
            <person name="Gojobori T."/>
            <person name="Remington K.A."/>
            <person name="Strausberg R.L."/>
            <person name="Venter J."/>
            <person name="Technau U."/>
            <person name="Hobmayer B."/>
            <person name="Bosch T.C."/>
            <person name="Holstein T.W."/>
            <person name="Fujisawa T."/>
            <person name="Bode H.R."/>
            <person name="David C.N."/>
            <person name="Rokhsar D.S."/>
            <person name="Steele R.E."/>
        </authorList>
    </citation>
    <scope>NUCLEOTIDE SEQUENCE</scope>
</reference>
<dbReference type="Pfam" id="PF07963">
    <property type="entry name" value="N_methyl"/>
    <property type="match status" value="1"/>
</dbReference>
<keyword evidence="1" id="KW-0472">Membrane</keyword>